<evidence type="ECO:0000259" key="8">
    <source>
        <dbReference type="PROSITE" id="PS51408"/>
    </source>
</evidence>
<organism evidence="9 10">
    <name type="scientific">Nezara viridula</name>
    <name type="common">Southern green stink bug</name>
    <name type="synonym">Cimex viridulus</name>
    <dbReference type="NCBI Taxonomy" id="85310"/>
    <lineage>
        <taxon>Eukaryota</taxon>
        <taxon>Metazoa</taxon>
        <taxon>Ecdysozoa</taxon>
        <taxon>Arthropoda</taxon>
        <taxon>Hexapoda</taxon>
        <taxon>Insecta</taxon>
        <taxon>Pterygota</taxon>
        <taxon>Neoptera</taxon>
        <taxon>Paraneoptera</taxon>
        <taxon>Hemiptera</taxon>
        <taxon>Heteroptera</taxon>
        <taxon>Panheteroptera</taxon>
        <taxon>Pentatomomorpha</taxon>
        <taxon>Pentatomoidea</taxon>
        <taxon>Pentatomidae</taxon>
        <taxon>Pentatominae</taxon>
        <taxon>Nezara</taxon>
    </lineage>
</organism>
<dbReference type="InterPro" id="IPR016357">
    <property type="entry name" value="Transferrin"/>
</dbReference>
<dbReference type="Proteomes" id="UP001152798">
    <property type="component" value="Chromosome 4"/>
</dbReference>
<dbReference type="InterPro" id="IPR018195">
    <property type="entry name" value="Transferrin_Fe_BS"/>
</dbReference>
<gene>
    <name evidence="9" type="ORF">NEZAVI_LOCUS7707</name>
</gene>
<evidence type="ECO:0000256" key="3">
    <source>
        <dbReference type="PIRNR" id="PIRNR002549"/>
    </source>
</evidence>
<accession>A0A9P0H9U8</accession>
<protein>
    <recommendedName>
        <fullName evidence="3">Transferrin</fullName>
    </recommendedName>
</protein>
<keyword evidence="1" id="KW-0677">Repeat</keyword>
<feature type="binding site" evidence="5">
    <location>
        <position position="248"/>
    </location>
    <ligand>
        <name>Fe(3+)</name>
        <dbReference type="ChEBI" id="CHEBI:29034"/>
        <label>1</label>
    </ligand>
</feature>
<dbReference type="PANTHER" id="PTHR11485">
    <property type="entry name" value="TRANSFERRIN"/>
    <property type="match status" value="1"/>
</dbReference>
<feature type="coiled-coil region" evidence="7">
    <location>
        <begin position="323"/>
        <end position="350"/>
    </location>
</feature>
<feature type="binding site" evidence="4">
    <location>
        <position position="160"/>
    </location>
    <ligand>
        <name>hydrogencarbonate</name>
        <dbReference type="ChEBI" id="CHEBI:17544"/>
        <label>1</label>
    </ligand>
</feature>
<dbReference type="GO" id="GO:0006826">
    <property type="term" value="P:iron ion transport"/>
    <property type="evidence" value="ECO:0007669"/>
    <property type="project" value="UniProtKB-KW"/>
</dbReference>
<evidence type="ECO:0000256" key="4">
    <source>
        <dbReference type="PIRSR" id="PIRSR002549-2"/>
    </source>
</evidence>
<keyword evidence="3 5" id="KW-0479">Metal-binding</keyword>
<keyword evidence="3" id="KW-0406">Ion transport</keyword>
<keyword evidence="3" id="KW-0813">Transport</keyword>
<dbReference type="GO" id="GO:0005769">
    <property type="term" value="C:early endosome"/>
    <property type="evidence" value="ECO:0007669"/>
    <property type="project" value="TreeGrafter"/>
</dbReference>
<dbReference type="Gene3D" id="3.40.190.10">
    <property type="entry name" value="Periplasmic binding protein-like II"/>
    <property type="match status" value="5"/>
</dbReference>
<name>A0A9P0H9U8_NEZVI</name>
<feature type="disulfide bond" evidence="6">
    <location>
        <begin position="297"/>
        <end position="310"/>
    </location>
</feature>
<evidence type="ECO:0000256" key="2">
    <source>
        <dbReference type="ARBA" id="ARBA00023157"/>
    </source>
</evidence>
<dbReference type="AlphaFoldDB" id="A0A9P0H9U8"/>
<keyword evidence="10" id="KW-1185">Reference proteome</keyword>
<evidence type="ECO:0000313" key="10">
    <source>
        <dbReference type="Proteomes" id="UP001152798"/>
    </source>
</evidence>
<dbReference type="SMART" id="SM00094">
    <property type="entry name" value="TR_FER"/>
    <property type="match status" value="2"/>
</dbReference>
<dbReference type="PROSITE" id="PS51408">
    <property type="entry name" value="TRANSFERRIN_LIKE_4"/>
    <property type="match status" value="2"/>
</dbReference>
<feature type="disulfide bond" evidence="6">
    <location>
        <begin position="230"/>
        <end position="239"/>
    </location>
</feature>
<feature type="disulfide bond" evidence="6">
    <location>
        <begin position="207"/>
        <end position="233"/>
    </location>
</feature>
<dbReference type="Pfam" id="PF00405">
    <property type="entry name" value="Transferrin"/>
    <property type="match status" value="3"/>
</dbReference>
<feature type="disulfide bond" evidence="6">
    <location>
        <begin position="399"/>
        <end position="433"/>
    </location>
</feature>
<evidence type="ECO:0000256" key="6">
    <source>
        <dbReference type="PIRSR" id="PIRSR002549-4"/>
    </source>
</evidence>
<evidence type="ECO:0000313" key="9">
    <source>
        <dbReference type="EMBL" id="CAH1397969.1"/>
    </source>
</evidence>
<dbReference type="GO" id="GO:0046872">
    <property type="term" value="F:metal ion binding"/>
    <property type="evidence" value="ECO:0007669"/>
    <property type="project" value="UniProtKB-KW"/>
</dbReference>
<keyword evidence="3" id="KW-0410">Iron transport</keyword>
<dbReference type="PROSITE" id="PS00206">
    <property type="entry name" value="TRANSFERRIN_LIKE_2"/>
    <property type="match status" value="1"/>
</dbReference>
<evidence type="ECO:0000256" key="5">
    <source>
        <dbReference type="PIRSR" id="PIRSR002549-3"/>
    </source>
</evidence>
<dbReference type="GO" id="GO:0055037">
    <property type="term" value="C:recycling endosome"/>
    <property type="evidence" value="ECO:0007669"/>
    <property type="project" value="TreeGrafter"/>
</dbReference>
<proteinExistence type="inferred from homology"/>
<dbReference type="GO" id="GO:0005615">
    <property type="term" value="C:extracellular space"/>
    <property type="evidence" value="ECO:0007669"/>
    <property type="project" value="InterPro"/>
</dbReference>
<feature type="binding site" evidence="5">
    <location>
        <position position="448"/>
    </location>
    <ligand>
        <name>Fe(3+)</name>
        <dbReference type="ChEBI" id="CHEBI:29034"/>
        <label>1</label>
    </ligand>
</feature>
<keyword evidence="3 5" id="KW-0408">Iron</keyword>
<feature type="binding site" evidence="4">
    <location>
        <position position="164"/>
    </location>
    <ligand>
        <name>hydrogencarbonate</name>
        <dbReference type="ChEBI" id="CHEBI:17544"/>
        <label>1</label>
    </ligand>
</feature>
<feature type="disulfide bond" evidence="6">
    <location>
        <begin position="409"/>
        <end position="427"/>
    </location>
</feature>
<dbReference type="PRINTS" id="PR00422">
    <property type="entry name" value="TRANSFERRIN"/>
</dbReference>
<comment type="similarity">
    <text evidence="3">Belongs to the transferrin family.</text>
</comment>
<dbReference type="PANTHER" id="PTHR11485:SF57">
    <property type="entry name" value="TRANSFERRIN"/>
    <property type="match status" value="1"/>
</dbReference>
<dbReference type="OrthoDB" id="5914301at2759"/>
<keyword evidence="2 6" id="KW-1015">Disulfide bond</keyword>
<feature type="domain" description="Transferrin-like" evidence="8">
    <location>
        <begin position="396"/>
        <end position="673"/>
    </location>
</feature>
<dbReference type="EMBL" id="OV725080">
    <property type="protein sequence ID" value="CAH1397969.1"/>
    <property type="molecule type" value="Genomic_DNA"/>
</dbReference>
<feature type="disulfide bond" evidence="6">
    <location>
        <begin position="61"/>
        <end position="77"/>
    </location>
</feature>
<dbReference type="PIRSF" id="PIRSF002549">
    <property type="entry name" value="Transferrin"/>
    <property type="match status" value="1"/>
</dbReference>
<sequence length="675" mass="74345">MIPFPHLWKRCVYKGPAQRVAFSSKMALSYCISFLALFVAVFAHTHDIHKICVPQVAVKACHKMVEQAKTIGVNLECVPARDRVECISKVKAHEADFEALEPEDMYIAAQMSDKDFTVFKEIRTKEEPQAEFRYEAVAVIHKDLEINSIHGLKGLTSCHTGVGRNVGYKIPITKLTKMGVLGPLSDTSLSPRENELKALSTFFSRACLVGQWSPHPETNARLKSTYANLCELCENPEKCDYPDINSGYEGALRCLAKAGGQVAWTKVIYVKKFFGMPYGTQPAKQSEYNANDYAFLCPDASKRPITGPPCTWAARPWPGFMASTHAVGELKELREEIAKLNNLGESTHADWIATVLTMNNKTLAVDNNEVSPLDYLLKAKYKDVIERDVLEPRRVVRICVKSDTEMAKCEALKAAAYSRDIRPSLSCIQSANCITSVENKGAELVVLDPHVAIDAEKNHNLKPLLNEQYNKQDEQELVAVVKKGTPMGSIQDLKGKKVCLEPNGNAGFFGVLKYLLNNKMIGKHHCPHEKSLTEFFSAIVPSADPVKCLVSGKGDVAFVPLSALHGKDSDVELICSSGGRAPVDKAGCGVATIPPKMVMTCKDLSEVQIDEARSSLLAAANLYSEHPDLFRLFGDFNKEPNVMFSNHATGLSAIADVLPSFEKYKKLVVDLATCA</sequence>
<comment type="function">
    <text evidence="3">Transferrins are iron binding transport proteins which bind Fe(3+) ion in association with the binding of an anion, usually bicarbonate.</text>
</comment>
<dbReference type="GO" id="GO:0005886">
    <property type="term" value="C:plasma membrane"/>
    <property type="evidence" value="ECO:0007669"/>
    <property type="project" value="TreeGrafter"/>
</dbReference>
<feature type="domain" description="Transferrin-like" evidence="8">
    <location>
        <begin position="49"/>
        <end position="389"/>
    </location>
</feature>
<evidence type="ECO:0000256" key="1">
    <source>
        <dbReference type="ARBA" id="ARBA00022737"/>
    </source>
</evidence>
<feature type="disulfide bond" evidence="6">
    <location>
        <begin position="158"/>
        <end position="254"/>
    </location>
</feature>
<reference evidence="9" key="1">
    <citation type="submission" date="2022-01" db="EMBL/GenBank/DDBJ databases">
        <authorList>
            <person name="King R."/>
        </authorList>
    </citation>
    <scope>NUCLEOTIDE SEQUENCE</scope>
</reference>
<feature type="binding site" evidence="4">
    <location>
        <position position="167"/>
    </location>
    <ligand>
        <name>hydrogencarbonate</name>
        <dbReference type="ChEBI" id="CHEBI:17544"/>
        <label>1</label>
    </ligand>
</feature>
<evidence type="ECO:0000256" key="7">
    <source>
        <dbReference type="SAM" id="Coils"/>
    </source>
</evidence>
<dbReference type="SUPFAM" id="SSF53850">
    <property type="entry name" value="Periplasmic binding protein-like II"/>
    <property type="match status" value="2"/>
</dbReference>
<dbReference type="InterPro" id="IPR001156">
    <property type="entry name" value="Transferrin-like_dom"/>
</dbReference>
<feature type="binding site" evidence="5">
    <location>
        <position position="134"/>
    </location>
    <ligand>
        <name>Fe(3+)</name>
        <dbReference type="ChEBI" id="CHEBI:29034"/>
        <label>1</label>
    </ligand>
</feature>
<keyword evidence="7" id="KW-0175">Coiled coil</keyword>
<dbReference type="CDD" id="cd13529">
    <property type="entry name" value="PBP2_transferrin"/>
    <property type="match status" value="2"/>
</dbReference>